<reference evidence="1 2" key="1">
    <citation type="submission" date="2021-02" db="EMBL/GenBank/DDBJ databases">
        <authorList>
            <person name="Vanwijnsberghe S."/>
        </authorList>
    </citation>
    <scope>NUCLEOTIDE SEQUENCE [LARGE SCALE GENOMIC DNA]</scope>
    <source>
        <strain evidence="1 2">LMG 31837</strain>
    </source>
</reference>
<organism evidence="1 2">
    <name type="scientific">Paraburkholderia haematera</name>
    <dbReference type="NCBI Taxonomy" id="2793077"/>
    <lineage>
        <taxon>Bacteria</taxon>
        <taxon>Pseudomonadati</taxon>
        <taxon>Pseudomonadota</taxon>
        <taxon>Betaproteobacteria</taxon>
        <taxon>Burkholderiales</taxon>
        <taxon>Burkholderiaceae</taxon>
        <taxon>Paraburkholderia</taxon>
    </lineage>
</organism>
<protein>
    <submittedName>
        <fullName evidence="1">Uncharacterized protein</fullName>
    </submittedName>
</protein>
<comment type="caution">
    <text evidence="1">The sequence shown here is derived from an EMBL/GenBank/DDBJ whole genome shotgun (WGS) entry which is preliminary data.</text>
</comment>
<name>A0ABM8QBN1_9BURK</name>
<dbReference type="EMBL" id="CAJNBK010000001">
    <property type="protein sequence ID" value="CAE6688324.1"/>
    <property type="molecule type" value="Genomic_DNA"/>
</dbReference>
<accession>A0ABM8QBN1</accession>
<sequence>MPGIRGIFGKLTELSEDNYARLMPKSQKTIVIEHIFDSLYDPVSGRLERTIVTATDVQDAKRFCNEHHGTTIKLDSNPFNFMKDIVRGTGAARIWPDRVRQLGFVGEQATGDGKVFEFLPVVAGTSEGFEVNFRPTADTPTFPVQSLSLPVASKALGRTDESWLLQVAVNLRIVESHFAIGEKKQIEAVELNHLQMDVKLRRVQIDALFLAKCEPGLENQSGGVLITVEAKQGNQRILTEQIARQVKAAFESTDNDIVIPIAIAAVRGKGVYVVEFSAVSRAEAPSFSSPVFHRDAMYTLLPTVKGI</sequence>
<evidence type="ECO:0000313" key="1">
    <source>
        <dbReference type="EMBL" id="CAE6688324.1"/>
    </source>
</evidence>
<gene>
    <name evidence="1" type="ORF">R69888_00096</name>
</gene>
<dbReference type="Proteomes" id="UP000672526">
    <property type="component" value="Unassembled WGS sequence"/>
</dbReference>
<proteinExistence type="predicted"/>
<dbReference type="RefSeq" id="WP_211608643.1">
    <property type="nucleotide sequence ID" value="NZ_CAJNBK010000001.1"/>
</dbReference>
<keyword evidence="2" id="KW-1185">Reference proteome</keyword>
<evidence type="ECO:0000313" key="2">
    <source>
        <dbReference type="Proteomes" id="UP000672526"/>
    </source>
</evidence>